<dbReference type="KEGG" id="pbl:PAAG_11919"/>
<dbReference type="VEuPathDB" id="FungiDB:PAAG_11919"/>
<gene>
    <name evidence="1" type="ORF">PAAG_11919</name>
</gene>
<proteinExistence type="predicted"/>
<dbReference type="AlphaFoldDB" id="A0A0A2V4Q4"/>
<evidence type="ECO:0000313" key="2">
    <source>
        <dbReference type="Proteomes" id="UP000002059"/>
    </source>
</evidence>
<dbReference type="RefSeq" id="XP_015702874.1">
    <property type="nucleotide sequence ID" value="XM_015847484.1"/>
</dbReference>
<dbReference type="HOGENOM" id="CLU_3125508_0_0_1"/>
<name>A0A0A2V4Q4_PARBA</name>
<protein>
    <submittedName>
        <fullName evidence="1">Uncharacterized protein</fullName>
    </submittedName>
</protein>
<accession>A0A0A2V4Q4</accession>
<dbReference type="Proteomes" id="UP000002059">
    <property type="component" value="Partially assembled WGS sequence"/>
</dbReference>
<keyword evidence="2" id="KW-1185">Reference proteome</keyword>
<organism evidence="1 2">
    <name type="scientific">Paracoccidioides lutzii (strain ATCC MYA-826 / Pb01)</name>
    <name type="common">Paracoccidioides brasiliensis</name>
    <dbReference type="NCBI Taxonomy" id="502779"/>
    <lineage>
        <taxon>Eukaryota</taxon>
        <taxon>Fungi</taxon>
        <taxon>Dikarya</taxon>
        <taxon>Ascomycota</taxon>
        <taxon>Pezizomycotina</taxon>
        <taxon>Eurotiomycetes</taxon>
        <taxon>Eurotiomycetidae</taxon>
        <taxon>Onygenales</taxon>
        <taxon>Ajellomycetaceae</taxon>
        <taxon>Paracoccidioides</taxon>
    </lineage>
</organism>
<dbReference type="GeneID" id="26970756"/>
<sequence length="50" mass="5664">MVSKRAGGHMIKSYLFKLLRHSATLMIAKMIPEPVLDDDDMNMSENLGKE</sequence>
<dbReference type="EMBL" id="KN294003">
    <property type="protein sequence ID" value="KGQ01342.1"/>
    <property type="molecule type" value="Genomic_DNA"/>
</dbReference>
<reference evidence="1 2" key="1">
    <citation type="journal article" date="2011" name="PLoS Genet.">
        <title>Comparative genomic analysis of human fungal pathogens causing paracoccidioidomycosis.</title>
        <authorList>
            <person name="Desjardins C.A."/>
            <person name="Champion M.D."/>
            <person name="Holder J.W."/>
            <person name="Muszewska A."/>
            <person name="Goldberg J."/>
            <person name="Bailao A.M."/>
            <person name="Brigido M.M."/>
            <person name="Ferreira M.E."/>
            <person name="Garcia A.M."/>
            <person name="Grynberg M."/>
            <person name="Gujja S."/>
            <person name="Heiman D.I."/>
            <person name="Henn M.R."/>
            <person name="Kodira C.D."/>
            <person name="Leon-Narvaez H."/>
            <person name="Longo L.V."/>
            <person name="Ma L.J."/>
            <person name="Malavazi I."/>
            <person name="Matsuo A.L."/>
            <person name="Morais F.V."/>
            <person name="Pereira M."/>
            <person name="Rodriguez-Brito S."/>
            <person name="Sakthikumar S."/>
            <person name="Salem-Izacc S.M."/>
            <person name="Sykes S.M."/>
            <person name="Teixeira M.M."/>
            <person name="Vallejo M.C."/>
            <person name="Walter M.E."/>
            <person name="Yandava C."/>
            <person name="Young S."/>
            <person name="Zeng Q."/>
            <person name="Zucker J."/>
            <person name="Felipe M.S."/>
            <person name="Goldman G.H."/>
            <person name="Haas B.J."/>
            <person name="McEwen J.G."/>
            <person name="Nino-Vega G."/>
            <person name="Puccia R."/>
            <person name="San-Blas G."/>
            <person name="Soares C.M."/>
            <person name="Birren B.W."/>
            <person name="Cuomo C.A."/>
        </authorList>
    </citation>
    <scope>NUCLEOTIDE SEQUENCE [LARGE SCALE GENOMIC DNA]</scope>
    <source>
        <strain evidence="2">ATCC MYA-826 / Pb01</strain>
    </source>
</reference>
<evidence type="ECO:0000313" key="1">
    <source>
        <dbReference type="EMBL" id="KGQ01342.1"/>
    </source>
</evidence>